<dbReference type="InterPro" id="IPR010727">
    <property type="entry name" value="DUF1302"/>
</dbReference>
<feature type="chain" id="PRO_5021339065" evidence="1">
    <location>
        <begin position="29"/>
        <end position="534"/>
    </location>
</feature>
<accession>A0A4Z0LV03</accession>
<dbReference type="EMBL" id="SRLE01000016">
    <property type="protein sequence ID" value="TGD71110.1"/>
    <property type="molecule type" value="Genomic_DNA"/>
</dbReference>
<dbReference type="Pfam" id="PF06980">
    <property type="entry name" value="DUF1302"/>
    <property type="match status" value="1"/>
</dbReference>
<dbReference type="RefSeq" id="WP_135446433.1">
    <property type="nucleotide sequence ID" value="NZ_SRLE01000016.1"/>
</dbReference>
<name>A0A4Z0LV03_9GAMM</name>
<dbReference type="Proteomes" id="UP000298050">
    <property type="component" value="Unassembled WGS sequence"/>
</dbReference>
<feature type="signal peptide" evidence="1">
    <location>
        <begin position="1"/>
        <end position="28"/>
    </location>
</feature>
<comment type="caution">
    <text evidence="2">The sequence shown here is derived from an EMBL/GenBank/DDBJ whole genome shotgun (WGS) entry which is preliminary data.</text>
</comment>
<gene>
    <name evidence="2" type="ORF">E4634_19910</name>
</gene>
<evidence type="ECO:0000256" key="1">
    <source>
        <dbReference type="SAM" id="SignalP"/>
    </source>
</evidence>
<dbReference type="AlphaFoldDB" id="A0A4Z0LV03"/>
<keyword evidence="1" id="KW-0732">Signal</keyword>
<proteinExistence type="predicted"/>
<organism evidence="2 3">
    <name type="scientific">Mangrovimicrobium sediminis</name>
    <dbReference type="NCBI Taxonomy" id="2562682"/>
    <lineage>
        <taxon>Bacteria</taxon>
        <taxon>Pseudomonadati</taxon>
        <taxon>Pseudomonadota</taxon>
        <taxon>Gammaproteobacteria</taxon>
        <taxon>Cellvibrionales</taxon>
        <taxon>Halieaceae</taxon>
        <taxon>Mangrovimicrobium</taxon>
    </lineage>
</organism>
<evidence type="ECO:0000313" key="2">
    <source>
        <dbReference type="EMBL" id="TGD71110.1"/>
    </source>
</evidence>
<protein>
    <submittedName>
        <fullName evidence="2">DUF1302 family protein</fullName>
    </submittedName>
</protein>
<sequence>MCRPDKRAPLAAATFLAASALTPGQALALSFEAGDWLFNVDTSLTAAVQWRTESRDKDLIDDPLDPYLNLNDGNVNFDKGDLVSAKGSFILELGGEYGDFAFFIRGDGLYDYIYENETTGISERDYLTYNGAIPNGGDVERGDFPDKTLDEHGKRLRLLEAFVNYQFDIGEQLSSVRLGRQVIAWGEATIYQGVNTMQNPIDGGVALSPGVEAKEIFLPTNAIDLKLGITDNLNAEAYYKLEWEKTTQPGVGSFLSASDITGPGAQRILLGPLGSAKVVSAEDPSSSGQWGAALRYLTDAGTTFALAYTNSHANSPGSRIVVDFAGESYTQEVYLEDVEYWQASVAGNIGEAYVYADLAWSDNAPFIDTTQYSNDLGQLVVSDVSRGEYRQLVLGMTDLYTAFPWLSRQIVFTGEFIYQDNDLGEGDKTGTPYIATDDAWGYQFIAILRYFALAPGLDVDVPISFRHDVDGYGSGTMKNNLIEGQKWASIGLDAVYLNNWQFSAKYSFYFGNDDRDEPVLSDRDNLALSVKYKF</sequence>
<keyword evidence="3" id="KW-1185">Reference proteome</keyword>
<reference evidence="2 3" key="1">
    <citation type="submission" date="2019-04" db="EMBL/GenBank/DDBJ databases">
        <title>Taxonomy of novel Haliea sp. from mangrove soil of West Coast of India.</title>
        <authorList>
            <person name="Verma A."/>
            <person name="Kumar P."/>
            <person name="Krishnamurthi S."/>
        </authorList>
    </citation>
    <scope>NUCLEOTIDE SEQUENCE [LARGE SCALE GENOMIC DNA]</scope>
    <source>
        <strain evidence="2 3">SAOS-164</strain>
    </source>
</reference>
<evidence type="ECO:0000313" key="3">
    <source>
        <dbReference type="Proteomes" id="UP000298050"/>
    </source>
</evidence>
<dbReference type="OrthoDB" id="7000272at2"/>